<dbReference type="Gene3D" id="3.90.70.10">
    <property type="entry name" value="Cysteine proteinases"/>
    <property type="match status" value="1"/>
</dbReference>
<evidence type="ECO:0000256" key="4">
    <source>
        <dbReference type="ARBA" id="ARBA00022737"/>
    </source>
</evidence>
<dbReference type="InterPro" id="IPR022684">
    <property type="entry name" value="Calpain_cysteine_protease"/>
</dbReference>
<feature type="active site" evidence="8 9">
    <location>
        <position position="272"/>
    </location>
</feature>
<keyword evidence="5 9" id="KW-0378">Hydrolase</keyword>
<dbReference type="CDD" id="cd00044">
    <property type="entry name" value="CysPc"/>
    <property type="match status" value="1"/>
</dbReference>
<dbReference type="PANTHER" id="PTHR10183:SF433">
    <property type="entry name" value="CALPAIN-A-RELATED"/>
    <property type="match status" value="1"/>
</dbReference>
<gene>
    <name evidence="11" type="primary">CANA</name>
    <name evidence="11" type="ORF">TR101337</name>
</gene>
<proteinExistence type="inferred from homology"/>
<evidence type="ECO:0000256" key="7">
    <source>
        <dbReference type="ARBA" id="ARBA00022837"/>
    </source>
</evidence>
<name>A0A0V0J141_SCHSO</name>
<comment type="similarity">
    <text evidence="1">Belongs to the peptidase C2 family.</text>
</comment>
<dbReference type="SUPFAM" id="SSF54001">
    <property type="entry name" value="Cysteine proteinases"/>
    <property type="match status" value="1"/>
</dbReference>
<evidence type="ECO:0000256" key="1">
    <source>
        <dbReference type="ARBA" id="ARBA00007623"/>
    </source>
</evidence>
<reference evidence="11" key="1">
    <citation type="submission" date="2016-01" db="EMBL/GenBank/DDBJ databases">
        <title>Reference transcriptome for the parasite Schistocephalus solidus: insights into the molecular evolution of parasitism.</title>
        <authorList>
            <person name="Hebert F.O."/>
            <person name="Grambauer S."/>
            <person name="Barber I."/>
            <person name="Landry C.R."/>
            <person name="Aubin-Horth N."/>
        </authorList>
    </citation>
    <scope>NUCLEOTIDE SEQUENCE</scope>
</reference>
<evidence type="ECO:0000256" key="5">
    <source>
        <dbReference type="ARBA" id="ARBA00022801"/>
    </source>
</evidence>
<dbReference type="PROSITE" id="PS00139">
    <property type="entry name" value="THIOL_PROTEASE_CYS"/>
    <property type="match status" value="1"/>
</dbReference>
<dbReference type="GO" id="GO:0004198">
    <property type="term" value="F:calcium-dependent cysteine-type endopeptidase activity"/>
    <property type="evidence" value="ECO:0007669"/>
    <property type="project" value="InterPro"/>
</dbReference>
<dbReference type="SUPFAM" id="SSF47473">
    <property type="entry name" value="EF-hand"/>
    <property type="match status" value="1"/>
</dbReference>
<dbReference type="GO" id="GO:0006508">
    <property type="term" value="P:proteolysis"/>
    <property type="evidence" value="ECO:0007669"/>
    <property type="project" value="UniProtKB-KW"/>
</dbReference>
<dbReference type="InterPro" id="IPR022682">
    <property type="entry name" value="Calpain_domain_III"/>
</dbReference>
<evidence type="ECO:0000313" key="11">
    <source>
        <dbReference type="EMBL" id="JAP59385.1"/>
    </source>
</evidence>
<dbReference type="FunFam" id="3.90.70.10:FF:000001">
    <property type="entry name" value="Calpain-1 catalytic subunit"/>
    <property type="match status" value="1"/>
</dbReference>
<dbReference type="InterPro" id="IPR022683">
    <property type="entry name" value="Calpain_III"/>
</dbReference>
<feature type="domain" description="Calpain catalytic" evidence="10">
    <location>
        <begin position="49"/>
        <end position="361"/>
    </location>
</feature>
<evidence type="ECO:0000256" key="9">
    <source>
        <dbReference type="PROSITE-ProRule" id="PRU00239"/>
    </source>
</evidence>
<evidence type="ECO:0000256" key="6">
    <source>
        <dbReference type="ARBA" id="ARBA00022807"/>
    </source>
</evidence>
<dbReference type="AlphaFoldDB" id="A0A0V0J141"/>
<dbReference type="InterPro" id="IPR001300">
    <property type="entry name" value="Peptidase_C2_calpain_cat"/>
</dbReference>
<evidence type="ECO:0000259" key="10">
    <source>
        <dbReference type="PROSITE" id="PS50203"/>
    </source>
</evidence>
<dbReference type="InterPro" id="IPR033883">
    <property type="entry name" value="C2_III"/>
</dbReference>
<dbReference type="InterPro" id="IPR038765">
    <property type="entry name" value="Papain-like_cys_pep_sf"/>
</dbReference>
<dbReference type="PRINTS" id="PR00704">
    <property type="entry name" value="CALPAIN"/>
</dbReference>
<dbReference type="PROSITE" id="PS50203">
    <property type="entry name" value="CALPAIN_CAT"/>
    <property type="match status" value="1"/>
</dbReference>
<evidence type="ECO:0000256" key="8">
    <source>
        <dbReference type="PIRSR" id="PIRSR622684-1"/>
    </source>
</evidence>
<accession>A0A0V0J141</accession>
<dbReference type="Gene3D" id="1.10.238.10">
    <property type="entry name" value="EF-hand"/>
    <property type="match status" value="1"/>
</dbReference>
<feature type="active site" evidence="8 9">
    <location>
        <position position="301"/>
    </location>
</feature>
<dbReference type="InterPro" id="IPR011992">
    <property type="entry name" value="EF-hand-dom_pair"/>
</dbReference>
<keyword evidence="2 9" id="KW-0645">Protease</keyword>
<keyword evidence="4" id="KW-0677">Repeat</keyword>
<feature type="active site" evidence="8 9">
    <location>
        <position position="102"/>
    </location>
</feature>
<dbReference type="PANTHER" id="PTHR10183">
    <property type="entry name" value="CALPAIN"/>
    <property type="match status" value="1"/>
</dbReference>
<feature type="non-terminal residue" evidence="11">
    <location>
        <position position="1"/>
    </location>
</feature>
<dbReference type="FunFam" id="2.60.120.380:FF:000001">
    <property type="entry name" value="Calpain-1 catalytic subunit"/>
    <property type="match status" value="1"/>
</dbReference>
<keyword evidence="3" id="KW-0479">Metal-binding</keyword>
<dbReference type="SUPFAM" id="SSF49758">
    <property type="entry name" value="Calpain large subunit, middle domain (domain III)"/>
    <property type="match status" value="1"/>
</dbReference>
<evidence type="ECO:0000256" key="2">
    <source>
        <dbReference type="ARBA" id="ARBA00022670"/>
    </source>
</evidence>
<dbReference type="GO" id="GO:0046872">
    <property type="term" value="F:metal ion binding"/>
    <property type="evidence" value="ECO:0007669"/>
    <property type="project" value="UniProtKB-KW"/>
</dbReference>
<dbReference type="CDD" id="cd00214">
    <property type="entry name" value="Calpain_III"/>
    <property type="match status" value="1"/>
</dbReference>
<dbReference type="InterPro" id="IPR000169">
    <property type="entry name" value="Pept_cys_AS"/>
</dbReference>
<dbReference type="SMART" id="SM00230">
    <property type="entry name" value="CysPc"/>
    <property type="match status" value="1"/>
</dbReference>
<dbReference type="EMBL" id="GEEE01003840">
    <property type="protein sequence ID" value="JAP59385.1"/>
    <property type="molecule type" value="Transcribed_RNA"/>
</dbReference>
<keyword evidence="6 9" id="KW-0788">Thiol protease</keyword>
<dbReference type="Pfam" id="PF01067">
    <property type="entry name" value="Calpain_III"/>
    <property type="match status" value="1"/>
</dbReference>
<dbReference type="SMART" id="SM00720">
    <property type="entry name" value="calpain_III"/>
    <property type="match status" value="1"/>
</dbReference>
<keyword evidence="7" id="KW-0106">Calcium</keyword>
<organism evidence="11">
    <name type="scientific">Schistocephalus solidus</name>
    <name type="common">Tapeworm</name>
    <dbReference type="NCBI Taxonomy" id="70667"/>
    <lineage>
        <taxon>Eukaryota</taxon>
        <taxon>Metazoa</taxon>
        <taxon>Spiralia</taxon>
        <taxon>Lophotrochozoa</taxon>
        <taxon>Platyhelminthes</taxon>
        <taxon>Cestoda</taxon>
        <taxon>Eucestoda</taxon>
        <taxon>Diphyllobothriidea</taxon>
        <taxon>Diphyllobothriidae</taxon>
        <taxon>Schistocephalus</taxon>
    </lineage>
</organism>
<evidence type="ECO:0000256" key="3">
    <source>
        <dbReference type="ARBA" id="ARBA00022723"/>
    </source>
</evidence>
<dbReference type="Gene3D" id="2.60.120.380">
    <property type="match status" value="1"/>
</dbReference>
<dbReference type="Pfam" id="PF00648">
    <property type="entry name" value="Peptidase_C2"/>
    <property type="match status" value="1"/>
</dbReference>
<protein>
    <submittedName>
        <fullName evidence="11">Calpain-A</fullName>
    </submittedName>
</protein>
<dbReference type="GO" id="GO:0005737">
    <property type="term" value="C:cytoplasm"/>
    <property type="evidence" value="ECO:0007669"/>
    <property type="project" value="TreeGrafter"/>
</dbReference>
<dbReference type="InterPro" id="IPR036213">
    <property type="entry name" value="Calpain_III_sf"/>
</dbReference>
<sequence>RVFASSKSSAQFQETNSVLKYPFFRSTSFEKSRKWYIKEVAAQLSRGGLFEDPFFPASATSIAPTCRVNLTWRRPAEIVSKPLFVADGISRFDVQQGELGDCWLLAAVASLSLHDNLFHQVVPMGQTFTPPEDGQAVGRGDVISYAGMFWFRFWRFGQWVDVVVDDRLPIKANRLAFMHSSDHREFWSALLEKAYAKLVGSYEALRGGTTAEAMEDFTGGMTEIIDLGEKAPENLFSIMMRAQTRFSLMACAIDAQPNEVEADGPLGLILGHAYSVTDVREINLRVTDSQSKKLRLIRCRNPWGNDREWVGPWSDKSAEWTRLPEKERRRINLTFENDGEFWMSFSDFVKYFTRLELCYLSPESEAIPTAQTRRRRWEMTRHEGEWLRNSTAGGCRNYLETFHMNPQFRIDVEDPDETDNDPTGTIVIGLMQMGMREKFQQPHTIGYAIYEFPPTAPRDALLTRGFFMRTQSKARSPVFSNTREVCGRHKLPPGTYVIIPSTFEPNLEAKFLLRIFSEKAYTASELDEKIAILTASIRARLPVTETDANLAILRSAFDAIAGPSGDITSVELRDILNEVFMNKGFKFDGFSVETARSMVALMDVSFEHLCLARPTPHSLSPYTWFSCTGAALFSRFFP</sequence>